<dbReference type="AlphaFoldDB" id="A0AAD8ZI43"/>
<feature type="region of interest" description="Disordered" evidence="1">
    <location>
        <begin position="34"/>
        <end position="53"/>
    </location>
</feature>
<dbReference type="PANTHER" id="PTHR22738:SF9">
    <property type="entry name" value="RAS ASSOCIATION DOMAIN-CONTAINING PROTEIN 5"/>
    <property type="match status" value="1"/>
</dbReference>
<gene>
    <name evidence="4" type="ORF">P4O66_000460</name>
</gene>
<sequence>MTGSNSMSSGYCSLDEESEDFTFFTAKTSFFRQTHGKHRAENATKEDEDEKSLTEEEIQAKIEEYNSRVSENGMKLVSTFFHLTACDEIHNLRTQAENGNYTGFIRVHLKLRRPVSLLPPDGKNPGFSAAADERDSRTSFYMPNESVKQLHVSSSTTVTEVIQGLLKKYLMEDNPSKFSLYQQTHRDGQDLLQKLSGSEYPLVLRLLAGPDPENLTFVLRENETGDVEWHAFSVPELQNFLAILEKEERERLNVVRQRYVNYRKKLLEALQEVQNKPD</sequence>
<dbReference type="Pfam" id="PF00788">
    <property type="entry name" value="RA"/>
    <property type="match status" value="1"/>
</dbReference>
<proteinExistence type="predicted"/>
<evidence type="ECO:0008006" key="6">
    <source>
        <dbReference type="Google" id="ProtNLM"/>
    </source>
</evidence>
<dbReference type="GO" id="GO:0005634">
    <property type="term" value="C:nucleus"/>
    <property type="evidence" value="ECO:0007669"/>
    <property type="project" value="TreeGrafter"/>
</dbReference>
<dbReference type="PROSITE" id="PS50951">
    <property type="entry name" value="SARAH"/>
    <property type="match status" value="1"/>
</dbReference>
<dbReference type="SMART" id="SM00314">
    <property type="entry name" value="RA"/>
    <property type="match status" value="1"/>
</dbReference>
<dbReference type="InterPro" id="IPR000159">
    <property type="entry name" value="RA_dom"/>
</dbReference>
<dbReference type="InterPro" id="IPR029071">
    <property type="entry name" value="Ubiquitin-like_domsf"/>
</dbReference>
<dbReference type="EMBL" id="JAROKS010000011">
    <property type="protein sequence ID" value="KAK1799581.1"/>
    <property type="molecule type" value="Genomic_DNA"/>
</dbReference>
<feature type="domain" description="SARAH" evidence="3">
    <location>
        <begin position="226"/>
        <end position="273"/>
    </location>
</feature>
<dbReference type="CDD" id="cd21892">
    <property type="entry name" value="SARAH_RASSF5"/>
    <property type="match status" value="1"/>
</dbReference>
<evidence type="ECO:0000256" key="1">
    <source>
        <dbReference type="SAM" id="MobiDB-lite"/>
    </source>
</evidence>
<dbReference type="Gene3D" id="1.20.5.110">
    <property type="match status" value="1"/>
</dbReference>
<dbReference type="PANTHER" id="PTHR22738">
    <property type="entry name" value="RASSF"/>
    <property type="match status" value="1"/>
</dbReference>
<evidence type="ECO:0000259" key="3">
    <source>
        <dbReference type="PROSITE" id="PS50951"/>
    </source>
</evidence>
<dbReference type="Gene3D" id="3.10.20.90">
    <property type="entry name" value="Phosphatidylinositol 3-kinase Catalytic Subunit, Chain A, domain 1"/>
    <property type="match status" value="1"/>
</dbReference>
<dbReference type="Pfam" id="PF16517">
    <property type="entry name" value="Nore1-SARAH"/>
    <property type="match status" value="1"/>
</dbReference>
<reference evidence="4" key="1">
    <citation type="submission" date="2023-03" db="EMBL/GenBank/DDBJ databases">
        <title>Electrophorus voltai genome.</title>
        <authorList>
            <person name="Bian C."/>
        </authorList>
    </citation>
    <scope>NUCLEOTIDE SEQUENCE</scope>
    <source>
        <strain evidence="4">CB-2022</strain>
        <tissue evidence="4">Muscle</tissue>
    </source>
</reference>
<dbReference type="PROSITE" id="PS50200">
    <property type="entry name" value="RA"/>
    <property type="match status" value="1"/>
</dbReference>
<comment type="caution">
    <text evidence="4">The sequence shown here is derived from an EMBL/GenBank/DDBJ whole genome shotgun (WGS) entry which is preliminary data.</text>
</comment>
<keyword evidence="5" id="KW-1185">Reference proteome</keyword>
<dbReference type="InterPro" id="IPR033614">
    <property type="entry name" value="RASSF1-6"/>
</dbReference>
<feature type="compositionally biased region" description="Basic and acidic residues" evidence="1">
    <location>
        <begin position="39"/>
        <end position="53"/>
    </location>
</feature>
<accession>A0AAD8ZI43</accession>
<evidence type="ECO:0000313" key="4">
    <source>
        <dbReference type="EMBL" id="KAK1799581.1"/>
    </source>
</evidence>
<name>A0AAD8ZI43_9TELE</name>
<dbReference type="Proteomes" id="UP001239994">
    <property type="component" value="Unassembled WGS sequence"/>
</dbReference>
<dbReference type="SUPFAM" id="SSF54236">
    <property type="entry name" value="Ubiquitin-like"/>
    <property type="match status" value="1"/>
</dbReference>
<dbReference type="InterPro" id="IPR011524">
    <property type="entry name" value="SARAH_dom"/>
</dbReference>
<dbReference type="GO" id="GO:0007165">
    <property type="term" value="P:signal transduction"/>
    <property type="evidence" value="ECO:0007669"/>
    <property type="project" value="InterPro"/>
</dbReference>
<evidence type="ECO:0000259" key="2">
    <source>
        <dbReference type="PROSITE" id="PS50200"/>
    </source>
</evidence>
<organism evidence="4 5">
    <name type="scientific">Electrophorus voltai</name>
    <dbReference type="NCBI Taxonomy" id="2609070"/>
    <lineage>
        <taxon>Eukaryota</taxon>
        <taxon>Metazoa</taxon>
        <taxon>Chordata</taxon>
        <taxon>Craniata</taxon>
        <taxon>Vertebrata</taxon>
        <taxon>Euteleostomi</taxon>
        <taxon>Actinopterygii</taxon>
        <taxon>Neopterygii</taxon>
        <taxon>Teleostei</taxon>
        <taxon>Ostariophysi</taxon>
        <taxon>Gymnotiformes</taxon>
        <taxon>Gymnotoidei</taxon>
        <taxon>Gymnotidae</taxon>
        <taxon>Electrophorus</taxon>
    </lineage>
</organism>
<protein>
    <recommendedName>
        <fullName evidence="6">Ras association domain family member 5</fullName>
    </recommendedName>
</protein>
<evidence type="ECO:0000313" key="5">
    <source>
        <dbReference type="Proteomes" id="UP001239994"/>
    </source>
</evidence>
<feature type="domain" description="Ras-associating" evidence="2">
    <location>
        <begin position="140"/>
        <end position="224"/>
    </location>
</feature>